<protein>
    <submittedName>
        <fullName evidence="2">DUF3578 domain-containing protein</fullName>
    </submittedName>
</protein>
<proteinExistence type="predicted"/>
<reference evidence="2 3" key="1">
    <citation type="submission" date="2019-04" db="EMBL/GenBank/DDBJ databases">
        <title>Mesorhizobium composti sp. nov., isolated from compost.</title>
        <authorList>
            <person name="Lin S.-Y."/>
            <person name="Hameed A."/>
            <person name="Hsieh Y.-T."/>
            <person name="Young C.-C."/>
        </authorList>
    </citation>
    <scope>NUCLEOTIDE SEQUENCE [LARGE SCALE GENOMIC DNA]</scope>
    <source>
        <strain evidence="2 3">CC-YTH430</strain>
    </source>
</reference>
<accession>A0ABY2QAK4</accession>
<dbReference type="CDD" id="cd00085">
    <property type="entry name" value="HNHc"/>
    <property type="match status" value="1"/>
</dbReference>
<evidence type="ECO:0000259" key="1">
    <source>
        <dbReference type="Pfam" id="PF12102"/>
    </source>
</evidence>
<dbReference type="Proteomes" id="UP000306441">
    <property type="component" value="Unassembled WGS sequence"/>
</dbReference>
<comment type="caution">
    <text evidence="2">The sequence shown here is derived from an EMBL/GenBank/DDBJ whole genome shotgun (WGS) entry which is preliminary data.</text>
</comment>
<dbReference type="Pfam" id="PF12102">
    <property type="entry name" value="MrcB_N"/>
    <property type="match status" value="1"/>
</dbReference>
<dbReference type="RefSeq" id="WP_136354332.1">
    <property type="nucleotide sequence ID" value="NZ_SSNY01000002.1"/>
</dbReference>
<organism evidence="2 3">
    <name type="scientific">Ollibium composti</name>
    <dbReference type="NCBI Taxonomy" id="2675109"/>
    <lineage>
        <taxon>Bacteria</taxon>
        <taxon>Pseudomonadati</taxon>
        <taxon>Pseudomonadota</taxon>
        <taxon>Alphaproteobacteria</taxon>
        <taxon>Hyphomicrobiales</taxon>
        <taxon>Phyllobacteriaceae</taxon>
        <taxon>Ollibium</taxon>
    </lineage>
</organism>
<evidence type="ECO:0000313" key="3">
    <source>
        <dbReference type="Proteomes" id="UP000306441"/>
    </source>
</evidence>
<sequence>MAFRDTLQFIAASYSAASREALTNHPVAAAIRVDLAVAIETTLGARRTGLLVEGSPGQGNWARVPWVAIFEPSITTSATRGFYPVYLFDIAGEQVHLSLNQGTTTVRQEFGRLTQQVLLDRAALMRKRTSDYLSQLPELNINLGKGQTLAGDYAAGHALGLSYNVNQLPDEGRLAFDLATMIDCYRALIFRGGLDFGLTNNDQPEQGATVDEERRYRMHRRIERNPKASKLAKAFHGTVCQACGFDFQRHYGTIGAGFIEAHHLTPIASLNQGTTVTYDVATDFAVLCSNCHKMIHRLPDPSDIGALVSAIQETRVLD</sequence>
<evidence type="ECO:0000313" key="2">
    <source>
        <dbReference type="EMBL" id="THF58852.1"/>
    </source>
</evidence>
<dbReference type="InterPro" id="IPR003615">
    <property type="entry name" value="HNH_nuc"/>
</dbReference>
<name>A0ABY2QAK4_9HYPH</name>
<dbReference type="EMBL" id="SSNY01000002">
    <property type="protein sequence ID" value="THF58852.1"/>
    <property type="molecule type" value="Genomic_DNA"/>
</dbReference>
<feature type="domain" description="Type IV methyl-directed restriction enzyme EcoKMcrB subunit DNA-binding" evidence="1">
    <location>
        <begin position="10"/>
        <end position="188"/>
    </location>
</feature>
<gene>
    <name evidence="2" type="ORF">E6C48_04140</name>
</gene>
<dbReference type="Gene3D" id="3.30.920.90">
    <property type="match status" value="1"/>
</dbReference>
<dbReference type="InterPro" id="IPR021961">
    <property type="entry name" value="McrB_DNA-bd"/>
</dbReference>
<keyword evidence="3" id="KW-1185">Reference proteome</keyword>